<dbReference type="EMBL" id="SGXG01000001">
    <property type="protein sequence ID" value="RZS98131.1"/>
    <property type="molecule type" value="Genomic_DNA"/>
</dbReference>
<feature type="domain" description="Transposase IS4-like" evidence="1">
    <location>
        <begin position="226"/>
        <end position="534"/>
    </location>
</feature>
<gene>
    <name evidence="2" type="ORF">BC751_2583</name>
    <name evidence="3" type="ORF">BC751_3766</name>
</gene>
<protein>
    <submittedName>
        <fullName evidence="2">Transposase</fullName>
    </submittedName>
</protein>
<proteinExistence type="predicted"/>
<reference evidence="2 4" key="1">
    <citation type="submission" date="2019-02" db="EMBL/GenBank/DDBJ databases">
        <title>Genomic Encyclopedia of Archaeal and Bacterial Type Strains, Phase II (KMG-II): from individual species to whole genera.</title>
        <authorList>
            <person name="Goeker M."/>
        </authorList>
    </citation>
    <scope>NUCLEOTIDE SEQUENCE [LARGE SCALE GENOMIC DNA]</scope>
    <source>
        <strain evidence="2 4">DSM 21411</strain>
    </source>
</reference>
<dbReference type="AlphaFoldDB" id="A0A4Q7P9S0"/>
<dbReference type="InterPro" id="IPR012337">
    <property type="entry name" value="RNaseH-like_sf"/>
</dbReference>
<organism evidence="2 4">
    <name type="scientific">Cecembia calidifontis</name>
    <dbReference type="NCBI Taxonomy" id="1187080"/>
    <lineage>
        <taxon>Bacteria</taxon>
        <taxon>Pseudomonadati</taxon>
        <taxon>Bacteroidota</taxon>
        <taxon>Cytophagia</taxon>
        <taxon>Cytophagales</taxon>
        <taxon>Cyclobacteriaceae</taxon>
        <taxon>Cecembia</taxon>
    </lineage>
</organism>
<dbReference type="GO" id="GO:0003677">
    <property type="term" value="F:DNA binding"/>
    <property type="evidence" value="ECO:0007669"/>
    <property type="project" value="InterPro"/>
</dbReference>
<dbReference type="EMBL" id="SGXG01000001">
    <property type="protein sequence ID" value="RZS96986.1"/>
    <property type="molecule type" value="Genomic_DNA"/>
</dbReference>
<dbReference type="GO" id="GO:0006313">
    <property type="term" value="P:DNA transposition"/>
    <property type="evidence" value="ECO:0007669"/>
    <property type="project" value="InterPro"/>
</dbReference>
<dbReference type="RefSeq" id="WP_242617464.1">
    <property type="nucleotide sequence ID" value="NZ_SGXG01000001.1"/>
</dbReference>
<dbReference type="Proteomes" id="UP000292209">
    <property type="component" value="Unassembled WGS sequence"/>
</dbReference>
<dbReference type="Pfam" id="PF01609">
    <property type="entry name" value="DDE_Tnp_1"/>
    <property type="match status" value="1"/>
</dbReference>
<dbReference type="NCBIfam" id="NF033559">
    <property type="entry name" value="transpos_IS1634"/>
    <property type="match status" value="1"/>
</dbReference>
<dbReference type="PANTHER" id="PTHR34614">
    <property type="match status" value="1"/>
</dbReference>
<evidence type="ECO:0000313" key="3">
    <source>
        <dbReference type="EMBL" id="RZS98131.1"/>
    </source>
</evidence>
<dbReference type="InterPro" id="IPR047654">
    <property type="entry name" value="IS1634_transpos"/>
</dbReference>
<comment type="caution">
    <text evidence="2">The sequence shown here is derived from an EMBL/GenBank/DDBJ whole genome shotgun (WGS) entry which is preliminary data.</text>
</comment>
<dbReference type="GO" id="GO:0004803">
    <property type="term" value="F:transposase activity"/>
    <property type="evidence" value="ECO:0007669"/>
    <property type="project" value="InterPro"/>
</dbReference>
<name>A0A4Q7P9S0_9BACT</name>
<evidence type="ECO:0000259" key="1">
    <source>
        <dbReference type="Pfam" id="PF01609"/>
    </source>
</evidence>
<evidence type="ECO:0000313" key="2">
    <source>
        <dbReference type="EMBL" id="RZS96986.1"/>
    </source>
</evidence>
<dbReference type="InterPro" id="IPR002559">
    <property type="entry name" value="Transposase_11"/>
</dbReference>
<evidence type="ECO:0000313" key="4">
    <source>
        <dbReference type="Proteomes" id="UP000292209"/>
    </source>
</evidence>
<sequence>MYFKFSLRKHPDTGRLSGYYRLVESYRNADNRVCHRTILNIGFMEDAAPEQLNKIQKHLTEKYEHKASLFDLEEDPIVRRYVEDFWNRIVSSKKLDIKSEQQLSRMVDMDTIQHSNAREIGAENIAFQTWEKLQLTPLLLSAGFSAEDASLAATQVVSRAVYPASELKTVRWIKENSAVCELTGYDMDKITKDKLYKSALELYKVKDSLEKHLSKRTNELFDLQDKIILYDLTNTYFEGEKPNSKLAQYGRSKEKRKDAKLVVLALVVNVEGFIKYSSILEGNIADCNTLAAMIEKLSVHTCTGPAVVVLDAGIATEENLHLIQSKGYSYLCVSRTKLKDYSYVPDRLTTLLETKSKQNIRLRAVSTEKNTDYYLEVKSPSKEKKEEGMKLQFEERFEQELQKIHHALNSKGGVKKTDKVHQRIGRAKEKYPSVQYYYEITVESDPKTEQATAMSWKKNPEREQAKADNLGIYFLRTNLNVQEEYIIWNIYNTIREIENAFRTLKTDLDLRPIYHKNDDATMAHLHLGILAYWIVNTVRYQLKQNGIKSCWGEIVRIGNTQKVITTSGKNTYDKIITTRKCTVPNKNLKEIYDILQAKYQPFTKRKSVVHKLELKKTEIPKLQLLTGG</sequence>
<accession>A0A4Q7P9S0</accession>
<dbReference type="SUPFAM" id="SSF53098">
    <property type="entry name" value="Ribonuclease H-like"/>
    <property type="match status" value="1"/>
</dbReference>
<keyword evidence="4" id="KW-1185">Reference proteome</keyword>
<dbReference type="PANTHER" id="PTHR34614:SF2">
    <property type="entry name" value="TRANSPOSASE IS4-LIKE DOMAIN-CONTAINING PROTEIN"/>
    <property type="match status" value="1"/>
</dbReference>